<dbReference type="Gene3D" id="1.10.260.40">
    <property type="entry name" value="lambda repressor-like DNA-binding domains"/>
    <property type="match status" value="1"/>
</dbReference>
<name>A0ABT0MV62_9GAMM</name>
<dbReference type="EMBL" id="JAKPBZ010000112">
    <property type="protein sequence ID" value="MCL2893745.1"/>
    <property type="molecule type" value="Genomic_DNA"/>
</dbReference>
<dbReference type="InterPro" id="IPR010982">
    <property type="entry name" value="Lambda_DNA-bd_dom_sf"/>
</dbReference>
<dbReference type="SUPFAM" id="SSF47413">
    <property type="entry name" value="lambda repressor-like DNA-binding domains"/>
    <property type="match status" value="1"/>
</dbReference>
<organism evidence="2 3">
    <name type="scientific">Brenneria tiliae</name>
    <dbReference type="NCBI Taxonomy" id="2914984"/>
    <lineage>
        <taxon>Bacteria</taxon>
        <taxon>Pseudomonadati</taxon>
        <taxon>Pseudomonadota</taxon>
        <taxon>Gammaproteobacteria</taxon>
        <taxon>Enterobacterales</taxon>
        <taxon>Pectobacteriaceae</taxon>
        <taxon>Brenneria</taxon>
    </lineage>
</organism>
<protein>
    <submittedName>
        <fullName evidence="2">Helix-turn-helix transcriptional regulator</fullName>
    </submittedName>
</protein>
<evidence type="ECO:0000259" key="1">
    <source>
        <dbReference type="Pfam" id="PF01381"/>
    </source>
</evidence>
<dbReference type="Proteomes" id="UP001203069">
    <property type="component" value="Unassembled WGS sequence"/>
</dbReference>
<feature type="domain" description="HTH cro/C1-type" evidence="1">
    <location>
        <begin position="4"/>
        <end position="31"/>
    </location>
</feature>
<accession>A0ABT0MV62</accession>
<dbReference type="Pfam" id="PF01381">
    <property type="entry name" value="HTH_3"/>
    <property type="match status" value="1"/>
</dbReference>
<comment type="caution">
    <text evidence="2">The sequence shown here is derived from an EMBL/GenBank/DDBJ whole genome shotgun (WGS) entry which is preliminary data.</text>
</comment>
<sequence length="87" mass="9806">MQATGLKQRDFSEIIGKSQAQVSKYLSGKTEVPDYVNIHCVNIIREHSQLGSSVEELLFEIQGLEGEEHRSIREALMGVISAYKNRN</sequence>
<proteinExistence type="predicted"/>
<evidence type="ECO:0000313" key="2">
    <source>
        <dbReference type="EMBL" id="MCL2893745.1"/>
    </source>
</evidence>
<evidence type="ECO:0000313" key="3">
    <source>
        <dbReference type="Proteomes" id="UP001203069"/>
    </source>
</evidence>
<reference evidence="2 3" key="1">
    <citation type="submission" date="2022-02" db="EMBL/GenBank/DDBJ databases">
        <title>Description of Brenneria tiliae sp. nov. isolated from symptomatic Tilia x moltkei and Tilia x europaea trees in the UK.</title>
        <authorList>
            <person name="Kile H."/>
        </authorList>
    </citation>
    <scope>NUCLEOTIDE SEQUENCE [LARGE SCALE GENOMIC DNA]</scope>
    <source>
        <strain evidence="2 3">MC1SB4.1</strain>
    </source>
</reference>
<dbReference type="InterPro" id="IPR001387">
    <property type="entry name" value="Cro/C1-type_HTH"/>
</dbReference>
<dbReference type="CDD" id="cd00093">
    <property type="entry name" value="HTH_XRE"/>
    <property type="match status" value="1"/>
</dbReference>
<gene>
    <name evidence="2" type="ORF">MFP26_13735</name>
</gene>
<keyword evidence="3" id="KW-1185">Reference proteome</keyword>